<dbReference type="STRING" id="52247.A0A4T0X2A5"/>
<dbReference type="EMBL" id="SELW01000415">
    <property type="protein sequence ID" value="TID28180.1"/>
    <property type="molecule type" value="Genomic_DNA"/>
</dbReference>
<dbReference type="InterPro" id="IPR003511">
    <property type="entry name" value="HORMA_dom"/>
</dbReference>
<dbReference type="SUPFAM" id="SSF57903">
    <property type="entry name" value="FYVE/PHD zinc finger"/>
    <property type="match status" value="1"/>
</dbReference>
<comment type="subcellular location">
    <subcellularLocation>
        <location evidence="2">Chromosome</location>
    </subcellularLocation>
    <subcellularLocation>
        <location evidence="1">Nucleus</location>
    </subcellularLocation>
</comment>
<dbReference type="InterPro" id="IPR011011">
    <property type="entry name" value="Znf_FYVE_PHD"/>
</dbReference>
<evidence type="ECO:0000313" key="8">
    <source>
        <dbReference type="Proteomes" id="UP000307173"/>
    </source>
</evidence>
<dbReference type="GO" id="GO:0005694">
    <property type="term" value="C:chromosome"/>
    <property type="evidence" value="ECO:0007669"/>
    <property type="project" value="UniProtKB-SubCell"/>
</dbReference>
<dbReference type="PANTHER" id="PTHR48225:SF7">
    <property type="entry name" value="MEIOSIS-SPECIFIC PROTEIN HOP1"/>
    <property type="match status" value="1"/>
</dbReference>
<protein>
    <recommendedName>
        <fullName evidence="6">HORMA domain-containing protein</fullName>
    </recommendedName>
</protein>
<dbReference type="InterPro" id="IPR013083">
    <property type="entry name" value="Znf_RING/FYVE/PHD"/>
</dbReference>
<evidence type="ECO:0000256" key="1">
    <source>
        <dbReference type="ARBA" id="ARBA00004123"/>
    </source>
</evidence>
<evidence type="ECO:0000259" key="6">
    <source>
        <dbReference type="PROSITE" id="PS50815"/>
    </source>
</evidence>
<dbReference type="Gene3D" id="3.30.900.10">
    <property type="entry name" value="HORMA domain"/>
    <property type="match status" value="1"/>
</dbReference>
<accession>A0A4T0X2A5</accession>
<dbReference type="Gene3D" id="3.30.40.10">
    <property type="entry name" value="Zinc/RING finger domain, C3HC4 (zinc finger)"/>
    <property type="match status" value="1"/>
</dbReference>
<proteinExistence type="predicted"/>
<dbReference type="Pfam" id="PF02301">
    <property type="entry name" value="HORMA"/>
    <property type="match status" value="1"/>
</dbReference>
<dbReference type="PROSITE" id="PS50815">
    <property type="entry name" value="HORMA"/>
    <property type="match status" value="1"/>
</dbReference>
<dbReference type="AlphaFoldDB" id="A0A4T0X2A5"/>
<comment type="caution">
    <text evidence="7">The sequence shown here is derived from an EMBL/GenBank/DDBJ whole genome shotgun (WGS) entry which is preliminary data.</text>
</comment>
<dbReference type="GO" id="GO:0007130">
    <property type="term" value="P:synaptonemal complex assembly"/>
    <property type="evidence" value="ECO:0007669"/>
    <property type="project" value="TreeGrafter"/>
</dbReference>
<dbReference type="PANTHER" id="PTHR48225">
    <property type="entry name" value="HORMA DOMAIN-CONTAINING PROTEIN 1"/>
    <property type="match status" value="1"/>
</dbReference>
<evidence type="ECO:0000313" key="7">
    <source>
        <dbReference type="EMBL" id="TID28180.1"/>
    </source>
</evidence>
<keyword evidence="4" id="KW-0539">Nucleus</keyword>
<dbReference type="OrthoDB" id="1928087at2759"/>
<dbReference type="InterPro" id="IPR036570">
    <property type="entry name" value="HORMA_dom_sf"/>
</dbReference>
<evidence type="ECO:0000256" key="5">
    <source>
        <dbReference type="ARBA" id="ARBA00023254"/>
    </source>
</evidence>
<sequence>MSKTTTTTTKENQPIRRRVSERFTNAQSEKSVLDLLEMSISCIFFLRGFFNDSFFKEDKFYIDKHEISKSKRDFIRIKMLNSNMSPESDTILNWIRISVADALQKKYLKAIDLSISLDEKDTTNVSESYIFNVNYNESSGETISFNDELILSPSELTRMSIFKLMKKLILLTQSLSPLPTQRYLFMRILFNDTCPKNYNPEYFSDCSEEKSSCIKIPISLVDDLKTTCGEVNSVHHTLSTHFISLSTLEHEDLHKKEMIEIDPFDLFNEEKIIKEKEAEMAVINTQVSQVTKDLYDMLKNFNNEIHDGETQVADSCQNETLIKCTCQSNKYLPYSSTIQCSSCLNIMHKTCYAINTDVQKFKCYNCSKDKSIPINDMYILFSIRKLLSYFQEKAKNSIKSITDAANIIGFDNVSDMPAVVDAISVLIFEGIISFKTQKSFNHSAFNVEMKGILVENKQIKPGKYFISFVTKNNKEKINQFLDPSFGKVHEIMDSLVVGDDNNETTVVEDDNFDYDVPLNEFKKKRKIAKSIDILNI</sequence>
<keyword evidence="8" id="KW-1185">Reference proteome</keyword>
<evidence type="ECO:0000256" key="4">
    <source>
        <dbReference type="ARBA" id="ARBA00023242"/>
    </source>
</evidence>
<keyword evidence="3" id="KW-0158">Chromosome</keyword>
<dbReference type="Proteomes" id="UP000307173">
    <property type="component" value="Unassembled WGS sequence"/>
</dbReference>
<feature type="domain" description="HORMA" evidence="6">
    <location>
        <begin position="26"/>
        <end position="242"/>
    </location>
</feature>
<reference evidence="7 8" key="1">
    <citation type="journal article" date="2019" name="Front. Genet.">
        <title>Whole-Genome Sequencing of the Opportunistic Yeast Pathogen Candida inconspicua Uncovers Its Hybrid Origin.</title>
        <authorList>
            <person name="Mixao V."/>
            <person name="Hansen A.P."/>
            <person name="Saus E."/>
            <person name="Boekhout T."/>
            <person name="Lass-Florl C."/>
            <person name="Gabaldon T."/>
        </authorList>
    </citation>
    <scope>NUCLEOTIDE SEQUENCE [LARGE SCALE GENOMIC DNA]</scope>
    <source>
        <strain evidence="7 8">CBS 180</strain>
    </source>
</reference>
<evidence type="ECO:0000256" key="3">
    <source>
        <dbReference type="ARBA" id="ARBA00022454"/>
    </source>
</evidence>
<dbReference type="InterPro" id="IPR051294">
    <property type="entry name" value="HORMA_MeioticProgression"/>
</dbReference>
<organism evidence="7 8">
    <name type="scientific">Pichia inconspicua</name>
    <dbReference type="NCBI Taxonomy" id="52247"/>
    <lineage>
        <taxon>Eukaryota</taxon>
        <taxon>Fungi</taxon>
        <taxon>Dikarya</taxon>
        <taxon>Ascomycota</taxon>
        <taxon>Saccharomycotina</taxon>
        <taxon>Pichiomycetes</taxon>
        <taxon>Pichiales</taxon>
        <taxon>Pichiaceae</taxon>
        <taxon>Pichia</taxon>
    </lineage>
</organism>
<dbReference type="SUPFAM" id="SSF56019">
    <property type="entry name" value="The spindle assembly checkpoint protein mad2"/>
    <property type="match status" value="1"/>
</dbReference>
<gene>
    <name evidence="7" type="ORF">CANINC_002613</name>
</gene>
<dbReference type="GO" id="GO:0005634">
    <property type="term" value="C:nucleus"/>
    <property type="evidence" value="ECO:0007669"/>
    <property type="project" value="UniProtKB-SubCell"/>
</dbReference>
<dbReference type="GO" id="GO:0051598">
    <property type="term" value="P:meiotic recombination checkpoint signaling"/>
    <property type="evidence" value="ECO:0007669"/>
    <property type="project" value="TreeGrafter"/>
</dbReference>
<keyword evidence="5" id="KW-0469">Meiosis</keyword>
<name>A0A4T0X2A5_9ASCO</name>
<evidence type="ECO:0000256" key="2">
    <source>
        <dbReference type="ARBA" id="ARBA00004286"/>
    </source>
</evidence>